<accession>A0A0H4VD74</accession>
<gene>
    <name evidence="1" type="ORF">CP97_00100</name>
</gene>
<sequence length="96" mass="10811">MMIERSKPASQLPPASMPAEANVIEETVASMSCRGNANRPVEVIQYRHIAISESQRGERRSVGAIGWRTSDDEPVRQIDRDLYQVISSEELLERVD</sequence>
<dbReference type="STRING" id="1648404.CP97_00100"/>
<dbReference type="Proteomes" id="UP000059113">
    <property type="component" value="Chromosome"/>
</dbReference>
<dbReference type="KEGG" id="ery:CP97_00100"/>
<reference evidence="2" key="2">
    <citation type="submission" date="2015-04" db="EMBL/GenBank/DDBJ databases">
        <title>The complete genome sequence of Erythrobacter sp. s21-N3.</title>
        <authorList>
            <person name="Zhuang L."/>
            <person name="Liu Y."/>
            <person name="Shao Z."/>
        </authorList>
    </citation>
    <scope>NUCLEOTIDE SEQUENCE [LARGE SCALE GENOMIC DNA]</scope>
    <source>
        <strain evidence="2">s21-N3</strain>
    </source>
</reference>
<protein>
    <submittedName>
        <fullName evidence="1">Uncharacterized protein</fullName>
    </submittedName>
</protein>
<organism evidence="1 2">
    <name type="scientific">Aurantiacibacter atlanticus</name>
    <dbReference type="NCBI Taxonomy" id="1648404"/>
    <lineage>
        <taxon>Bacteria</taxon>
        <taxon>Pseudomonadati</taxon>
        <taxon>Pseudomonadota</taxon>
        <taxon>Alphaproteobacteria</taxon>
        <taxon>Sphingomonadales</taxon>
        <taxon>Erythrobacteraceae</taxon>
        <taxon>Aurantiacibacter</taxon>
    </lineage>
</organism>
<dbReference type="EMBL" id="CP011310">
    <property type="protein sequence ID" value="AKQ40791.2"/>
    <property type="molecule type" value="Genomic_DNA"/>
</dbReference>
<dbReference type="AlphaFoldDB" id="A0A0H4VD74"/>
<name>A0A0H4VD74_9SPHN</name>
<reference evidence="1 2" key="1">
    <citation type="journal article" date="2015" name="Int. J. Syst. Evol. Microbiol.">
        <title>Erythrobacter atlanticus sp. nov., a bacterium from ocean sediment able to degrade polycyclic aromatic hydrocarbons.</title>
        <authorList>
            <person name="Zhuang L."/>
            <person name="Liu Y."/>
            <person name="Wang L."/>
            <person name="Wang W."/>
            <person name="Shao Z."/>
        </authorList>
    </citation>
    <scope>NUCLEOTIDE SEQUENCE [LARGE SCALE GENOMIC DNA]</scope>
    <source>
        <strain evidence="2">s21-N3</strain>
    </source>
</reference>
<evidence type="ECO:0000313" key="1">
    <source>
        <dbReference type="EMBL" id="AKQ40791.2"/>
    </source>
</evidence>
<evidence type="ECO:0000313" key="2">
    <source>
        <dbReference type="Proteomes" id="UP000059113"/>
    </source>
</evidence>
<proteinExistence type="predicted"/>
<keyword evidence="2" id="KW-1185">Reference proteome</keyword>